<dbReference type="Proteomes" id="UP000236291">
    <property type="component" value="Unassembled WGS sequence"/>
</dbReference>
<dbReference type="GO" id="GO:0016301">
    <property type="term" value="F:kinase activity"/>
    <property type="evidence" value="ECO:0007669"/>
    <property type="project" value="UniProtKB-KW"/>
</dbReference>
<dbReference type="AlphaFoldDB" id="A0A2K3K8W2"/>
<feature type="compositionally biased region" description="Basic and acidic residues" evidence="1">
    <location>
        <begin position="1"/>
        <end position="14"/>
    </location>
</feature>
<organism evidence="2 3">
    <name type="scientific">Trifolium pratense</name>
    <name type="common">Red clover</name>
    <dbReference type="NCBI Taxonomy" id="57577"/>
    <lineage>
        <taxon>Eukaryota</taxon>
        <taxon>Viridiplantae</taxon>
        <taxon>Streptophyta</taxon>
        <taxon>Embryophyta</taxon>
        <taxon>Tracheophyta</taxon>
        <taxon>Spermatophyta</taxon>
        <taxon>Magnoliopsida</taxon>
        <taxon>eudicotyledons</taxon>
        <taxon>Gunneridae</taxon>
        <taxon>Pentapetalae</taxon>
        <taxon>rosids</taxon>
        <taxon>fabids</taxon>
        <taxon>Fabales</taxon>
        <taxon>Fabaceae</taxon>
        <taxon>Papilionoideae</taxon>
        <taxon>50 kb inversion clade</taxon>
        <taxon>NPAAA clade</taxon>
        <taxon>Hologalegina</taxon>
        <taxon>IRL clade</taxon>
        <taxon>Trifolieae</taxon>
        <taxon>Trifolium</taxon>
    </lineage>
</organism>
<keyword evidence="2" id="KW-0418">Kinase</keyword>
<reference evidence="2 3" key="1">
    <citation type="journal article" date="2014" name="Am. J. Bot.">
        <title>Genome assembly and annotation for red clover (Trifolium pratense; Fabaceae).</title>
        <authorList>
            <person name="Istvanek J."/>
            <person name="Jaros M."/>
            <person name="Krenek A."/>
            <person name="Repkova J."/>
        </authorList>
    </citation>
    <scope>NUCLEOTIDE SEQUENCE [LARGE SCALE GENOMIC DNA]</scope>
    <source>
        <strain evidence="3">cv. Tatra</strain>
        <tissue evidence="2">Young leaves</tissue>
    </source>
</reference>
<comment type="caution">
    <text evidence="2">The sequence shown here is derived from an EMBL/GenBank/DDBJ whole genome shotgun (WGS) entry which is preliminary data.</text>
</comment>
<evidence type="ECO:0000256" key="1">
    <source>
        <dbReference type="SAM" id="MobiDB-lite"/>
    </source>
</evidence>
<evidence type="ECO:0000313" key="2">
    <source>
        <dbReference type="EMBL" id="PNX62725.1"/>
    </source>
</evidence>
<proteinExistence type="predicted"/>
<gene>
    <name evidence="2" type="ORF">L195_g061287</name>
</gene>
<accession>A0A2K3K8W2</accession>
<keyword evidence="2" id="KW-0808">Transferase</keyword>
<sequence>MPKETVEPGRKCYQETENDELPRQQSVEEIMQILQEARTTYVANVNVDGNVEEKVVDVNCDDFVKVELV</sequence>
<dbReference type="EMBL" id="ASHM01149964">
    <property type="protein sequence ID" value="PNX62725.1"/>
    <property type="molecule type" value="Genomic_DNA"/>
</dbReference>
<name>A0A2K3K8W2_TRIPR</name>
<evidence type="ECO:0000313" key="3">
    <source>
        <dbReference type="Proteomes" id="UP000236291"/>
    </source>
</evidence>
<reference evidence="2 3" key="2">
    <citation type="journal article" date="2017" name="Front. Plant Sci.">
        <title>Gene Classification and Mining of Molecular Markers Useful in Red Clover (Trifolium pratense) Breeding.</title>
        <authorList>
            <person name="Istvanek J."/>
            <person name="Dluhosova J."/>
            <person name="Dluhos P."/>
            <person name="Patkova L."/>
            <person name="Nedelnik J."/>
            <person name="Repkova J."/>
        </authorList>
    </citation>
    <scope>NUCLEOTIDE SEQUENCE [LARGE SCALE GENOMIC DNA]</scope>
    <source>
        <strain evidence="3">cv. Tatra</strain>
        <tissue evidence="2">Young leaves</tissue>
    </source>
</reference>
<feature type="region of interest" description="Disordered" evidence="1">
    <location>
        <begin position="1"/>
        <end position="22"/>
    </location>
</feature>
<protein>
    <submittedName>
        <fullName evidence="2">Serine/threonine-protein kinase SAPK3-like protein</fullName>
    </submittedName>
</protein>